<name>A0A0F9BEV9_9ZZZZ</name>
<evidence type="ECO:0000313" key="1">
    <source>
        <dbReference type="EMBL" id="KKL12342.1"/>
    </source>
</evidence>
<reference evidence="1" key="1">
    <citation type="journal article" date="2015" name="Nature">
        <title>Complex archaea that bridge the gap between prokaryotes and eukaryotes.</title>
        <authorList>
            <person name="Spang A."/>
            <person name="Saw J.H."/>
            <person name="Jorgensen S.L."/>
            <person name="Zaremba-Niedzwiedzka K."/>
            <person name="Martijn J."/>
            <person name="Lind A.E."/>
            <person name="van Eijk R."/>
            <person name="Schleper C."/>
            <person name="Guy L."/>
            <person name="Ettema T.J."/>
        </authorList>
    </citation>
    <scope>NUCLEOTIDE SEQUENCE</scope>
</reference>
<gene>
    <name evidence="1" type="ORF">LCGC14_2536690</name>
</gene>
<dbReference type="AlphaFoldDB" id="A0A0F9BEV9"/>
<proteinExistence type="predicted"/>
<protein>
    <submittedName>
        <fullName evidence="1">Uncharacterized protein</fullName>
    </submittedName>
</protein>
<organism evidence="1">
    <name type="scientific">marine sediment metagenome</name>
    <dbReference type="NCBI Taxonomy" id="412755"/>
    <lineage>
        <taxon>unclassified sequences</taxon>
        <taxon>metagenomes</taxon>
        <taxon>ecological metagenomes</taxon>
    </lineage>
</organism>
<feature type="non-terminal residue" evidence="1">
    <location>
        <position position="83"/>
    </location>
</feature>
<accession>A0A0F9BEV9</accession>
<sequence>MTGQATRDFEIEIQREWLAMLDKVRELVIYIATEGLAGVQEKSPVDIGTFRANWLISIGTPSDRTTMSLSEFGAMSAQALASY</sequence>
<comment type="caution">
    <text evidence="1">The sequence shown here is derived from an EMBL/GenBank/DDBJ whole genome shotgun (WGS) entry which is preliminary data.</text>
</comment>
<dbReference type="EMBL" id="LAZR01041297">
    <property type="protein sequence ID" value="KKL12342.1"/>
    <property type="molecule type" value="Genomic_DNA"/>
</dbReference>